<dbReference type="RefSeq" id="WP_218026607.1">
    <property type="nucleotide sequence ID" value="NZ_BJNQ01000010.1"/>
</dbReference>
<sequence length="157" mass="18242">MTELTASGIPVTVMCRVLKLSRQPYYRWLADPIRPSEVVEAYRANALFDAHKDDPEFGLILTLSLRRTAKTETRRPLMFGLAISGHGRRITFERIRAEKCPKCGGSLRYYDKPTQWINHREASGRRWREVTERVPALECRRNQKHWFEVDPAETLAG</sequence>
<dbReference type="AlphaFoldDB" id="A0A4Y4B7Z7"/>
<name>A0A4Y4B7Z7_MICMQ</name>
<gene>
    <name evidence="1" type="ORF">MLI01_18040</name>
</gene>
<comment type="caution">
    <text evidence="1">The sequence shown here is derived from an EMBL/GenBank/DDBJ whole genome shotgun (WGS) entry which is preliminary data.</text>
</comment>
<protein>
    <recommendedName>
        <fullName evidence="3">Transposase</fullName>
    </recommendedName>
</protein>
<dbReference type="Proteomes" id="UP000317410">
    <property type="component" value="Unassembled WGS sequence"/>
</dbReference>
<evidence type="ECO:0000313" key="2">
    <source>
        <dbReference type="Proteomes" id="UP000317410"/>
    </source>
</evidence>
<dbReference type="EMBL" id="BJNQ01000010">
    <property type="protein sequence ID" value="GEC75659.1"/>
    <property type="molecule type" value="Genomic_DNA"/>
</dbReference>
<accession>A0A4Y4B7Z7</accession>
<evidence type="ECO:0008006" key="3">
    <source>
        <dbReference type="Google" id="ProtNLM"/>
    </source>
</evidence>
<organism evidence="1 2">
    <name type="scientific">Microbacterium maritypicum</name>
    <name type="common">Microbacterium liquefaciens</name>
    <dbReference type="NCBI Taxonomy" id="33918"/>
    <lineage>
        <taxon>Bacteria</taxon>
        <taxon>Bacillati</taxon>
        <taxon>Actinomycetota</taxon>
        <taxon>Actinomycetes</taxon>
        <taxon>Micrococcales</taxon>
        <taxon>Microbacteriaceae</taxon>
        <taxon>Microbacterium</taxon>
    </lineage>
</organism>
<reference evidence="1 2" key="1">
    <citation type="submission" date="2019-06" db="EMBL/GenBank/DDBJ databases">
        <title>Whole genome shotgun sequence of Microbacterium liquefaciens NBRC 15037.</title>
        <authorList>
            <person name="Hosoyama A."/>
            <person name="Uohara A."/>
            <person name="Ohji S."/>
            <person name="Ichikawa N."/>
        </authorList>
    </citation>
    <scope>NUCLEOTIDE SEQUENCE [LARGE SCALE GENOMIC DNA]</scope>
    <source>
        <strain evidence="1 2">NBRC 15037</strain>
    </source>
</reference>
<proteinExistence type="predicted"/>
<evidence type="ECO:0000313" key="1">
    <source>
        <dbReference type="EMBL" id="GEC75659.1"/>
    </source>
</evidence>